<evidence type="ECO:0000313" key="1">
    <source>
        <dbReference type="EMBL" id="ANP27658.1"/>
    </source>
</evidence>
<name>A0A1B0ZI83_9MICO</name>
<dbReference type="Proteomes" id="UP000092596">
    <property type="component" value="Chromosome"/>
</dbReference>
<organism evidence="1 2">
    <name type="scientific">Dermabacter vaginalis</name>
    <dbReference type="NCBI Taxonomy" id="1630135"/>
    <lineage>
        <taxon>Bacteria</taxon>
        <taxon>Bacillati</taxon>
        <taxon>Actinomycetota</taxon>
        <taxon>Actinomycetes</taxon>
        <taxon>Micrococcales</taxon>
        <taxon>Dermabacteraceae</taxon>
        <taxon>Dermabacter</taxon>
    </lineage>
</organism>
<protein>
    <submittedName>
        <fullName evidence="1">Uncharacterized protein</fullName>
    </submittedName>
</protein>
<sequence>MRIIAATSHAPSSLGNLIAAPYLGALSLFAGAALRRDISLEEAADLLDADEGTFGGAHFDTLAWLLEVRAFTSPALTLVMPEPGRIAGLVGGPRAVMAALAGGQALTVGDGVHASHQLTIASPRYEGATTLDLVRTDVPGTSTHVAGSEAAHARERLYRALSGSHERLREYDMIPEEPVRPDALPKGWVLIEPPRGMPATHAHAARLAGRVVSLAEAGITQATASGEPSAQRALEELRFLAREGRAVLAQTLSYASPRSTAL</sequence>
<dbReference type="RefSeq" id="WP_065247822.1">
    <property type="nucleotide sequence ID" value="NZ_CP012117.1"/>
</dbReference>
<gene>
    <name evidence="1" type="ORF">DAD186_11080</name>
</gene>
<evidence type="ECO:0000313" key="2">
    <source>
        <dbReference type="Proteomes" id="UP000092596"/>
    </source>
</evidence>
<proteinExistence type="predicted"/>
<accession>A0A1B0ZI83</accession>
<dbReference type="AlphaFoldDB" id="A0A1B0ZI83"/>
<dbReference type="EMBL" id="CP012117">
    <property type="protein sequence ID" value="ANP27658.1"/>
    <property type="molecule type" value="Genomic_DNA"/>
</dbReference>
<dbReference type="STRING" id="1630135.DAD186_11080"/>
<reference evidence="1 2" key="1">
    <citation type="submission" date="2015-06" db="EMBL/GenBank/DDBJ databases">
        <title>Investigation of pathophysiology for high-risk pregnancy and development of treatment modality based on it.</title>
        <authorList>
            <person name="Kim B.-C."/>
            <person name="Lim S."/>
        </authorList>
    </citation>
    <scope>NUCLEOTIDE SEQUENCE [LARGE SCALE GENOMIC DNA]</scope>
    <source>
        <strain evidence="1 2">AD1-86</strain>
    </source>
</reference>
<dbReference type="KEGG" id="dva:DAD186_11080"/>